<reference evidence="3 4" key="1">
    <citation type="submission" date="2013-08" db="EMBL/GenBank/DDBJ databases">
        <title>The genome sequence of Knoellia aerolata.</title>
        <authorList>
            <person name="Zhu W."/>
            <person name="Wang G."/>
        </authorList>
    </citation>
    <scope>NUCLEOTIDE SEQUENCE [LARGE SCALE GENOMIC DNA]</scope>
    <source>
        <strain evidence="3 4">DSM 18566</strain>
    </source>
</reference>
<evidence type="ECO:0000313" key="4">
    <source>
        <dbReference type="Proteomes" id="UP000030013"/>
    </source>
</evidence>
<gene>
    <name evidence="3" type="ORF">N801_12195</name>
</gene>
<proteinExistence type="predicted"/>
<evidence type="ECO:0000313" key="3">
    <source>
        <dbReference type="EMBL" id="KGN40801.1"/>
    </source>
</evidence>
<dbReference type="EMBL" id="AVPL01000031">
    <property type="protein sequence ID" value="KGN40801.1"/>
    <property type="molecule type" value="Genomic_DNA"/>
</dbReference>
<dbReference type="InterPro" id="IPR018911">
    <property type="entry name" value="Gmad2_Ig-like_dom"/>
</dbReference>
<dbReference type="Proteomes" id="UP000030013">
    <property type="component" value="Unassembled WGS sequence"/>
</dbReference>
<comment type="caution">
    <text evidence="3">The sequence shown here is derived from an EMBL/GenBank/DDBJ whole genome shotgun (WGS) entry which is preliminary data.</text>
</comment>
<keyword evidence="4" id="KW-1185">Reference proteome</keyword>
<evidence type="ECO:0000256" key="1">
    <source>
        <dbReference type="SAM" id="MobiDB-lite"/>
    </source>
</evidence>
<sequence length="308" mass="30985">MAGAVVVVLALVTACGDGDDDGATPSASPSASASPSPAPSGSTSATASPSASPTPSAPTSTSPATSLRSIPVYYVAESRSSFALYREFRTVPDVGGPVVSAVSAMTRLAPLDRDYTSPWRPARRVTATQRGAAITVDLSADAFSNGDVGSELAETALQQLVHTATAAAAQSGTPATTVTITRDGRAADVWGAVRIGSPMRRAPMADIQAHAWVTSPQEGEVRRAGTVTFAGFGTSFEATFGWVVRTSSGAEVARGSAMGGTGTGGFGSLSFTARLTPGTYTVTLSTDDPSGGAEGAGPATDDKTFTVR</sequence>
<feature type="region of interest" description="Disordered" evidence="1">
    <location>
        <begin position="284"/>
        <end position="308"/>
    </location>
</feature>
<dbReference type="AlphaFoldDB" id="A0A0A0JZ29"/>
<dbReference type="InterPro" id="IPR019606">
    <property type="entry name" value="GerMN"/>
</dbReference>
<feature type="region of interest" description="Disordered" evidence="1">
    <location>
        <begin position="17"/>
        <end position="65"/>
    </location>
</feature>
<dbReference type="Pfam" id="PF10648">
    <property type="entry name" value="Gmad2"/>
    <property type="match status" value="1"/>
</dbReference>
<organism evidence="3 4">
    <name type="scientific">Knoellia aerolata DSM 18566</name>
    <dbReference type="NCBI Taxonomy" id="1385519"/>
    <lineage>
        <taxon>Bacteria</taxon>
        <taxon>Bacillati</taxon>
        <taxon>Actinomycetota</taxon>
        <taxon>Actinomycetes</taxon>
        <taxon>Micrococcales</taxon>
        <taxon>Intrasporangiaceae</taxon>
        <taxon>Knoellia</taxon>
    </lineage>
</organism>
<name>A0A0A0JZ29_9MICO</name>
<feature type="domain" description="GerMN" evidence="2">
    <location>
        <begin position="98"/>
        <end position="191"/>
    </location>
</feature>
<accession>A0A0A0JZ29</accession>
<dbReference type="STRING" id="1385519.N801_12195"/>
<dbReference type="eggNOG" id="COG5401">
    <property type="taxonomic scope" value="Bacteria"/>
</dbReference>
<feature type="compositionally biased region" description="Low complexity" evidence="1">
    <location>
        <begin position="23"/>
        <end position="65"/>
    </location>
</feature>
<dbReference type="Pfam" id="PF10646">
    <property type="entry name" value="Germane"/>
    <property type="match status" value="1"/>
</dbReference>
<protein>
    <recommendedName>
        <fullName evidence="2">GerMN domain-containing protein</fullName>
    </recommendedName>
</protein>
<dbReference type="SMART" id="SM00909">
    <property type="entry name" value="Germane"/>
    <property type="match status" value="1"/>
</dbReference>
<evidence type="ECO:0000259" key="2">
    <source>
        <dbReference type="SMART" id="SM00909"/>
    </source>
</evidence>